<evidence type="ECO:0000313" key="2">
    <source>
        <dbReference type="Proteomes" id="UP001152561"/>
    </source>
</evidence>
<protein>
    <submittedName>
        <fullName evidence="1">Uncharacterized protein</fullName>
    </submittedName>
</protein>
<keyword evidence="2" id="KW-1185">Reference proteome</keyword>
<organism evidence="1 2">
    <name type="scientific">Anisodus acutangulus</name>
    <dbReference type="NCBI Taxonomy" id="402998"/>
    <lineage>
        <taxon>Eukaryota</taxon>
        <taxon>Viridiplantae</taxon>
        <taxon>Streptophyta</taxon>
        <taxon>Embryophyta</taxon>
        <taxon>Tracheophyta</taxon>
        <taxon>Spermatophyta</taxon>
        <taxon>Magnoliopsida</taxon>
        <taxon>eudicotyledons</taxon>
        <taxon>Gunneridae</taxon>
        <taxon>Pentapetalae</taxon>
        <taxon>asterids</taxon>
        <taxon>lamiids</taxon>
        <taxon>Solanales</taxon>
        <taxon>Solanaceae</taxon>
        <taxon>Solanoideae</taxon>
        <taxon>Hyoscyameae</taxon>
        <taxon>Anisodus</taxon>
    </lineage>
</organism>
<comment type="caution">
    <text evidence="1">The sequence shown here is derived from an EMBL/GenBank/DDBJ whole genome shotgun (WGS) entry which is preliminary data.</text>
</comment>
<dbReference type="AlphaFoldDB" id="A0A9Q1RMR1"/>
<sequence length="159" mass="17793">MQYAVCRRLNWEQSNGQMLNGSLLNLEERNVAFVDKIVWGGMDANQALRVRFSSDSLQLDRDACANLDSTIVPCCGELRELNRGHYHKVDEPSCSTPTKRPFNLPSVESIEELKTPAFEELLNTFWGGKSSKLANGDVKHSIEEAPSLRDSRVPLTAVN</sequence>
<proteinExistence type="predicted"/>
<reference evidence="2" key="1">
    <citation type="journal article" date="2023" name="Proc. Natl. Acad. Sci. U.S.A.">
        <title>Genomic and structural basis for evolution of tropane alkaloid biosynthesis.</title>
        <authorList>
            <person name="Wanga Y.-J."/>
            <person name="Taina T."/>
            <person name="Yua J.-Y."/>
            <person name="Lia J."/>
            <person name="Xua B."/>
            <person name="Chenc J."/>
            <person name="D'Auriad J.C."/>
            <person name="Huanga J.-P."/>
            <person name="Huanga S.-X."/>
        </authorList>
    </citation>
    <scope>NUCLEOTIDE SEQUENCE [LARGE SCALE GENOMIC DNA]</scope>
    <source>
        <strain evidence="2">cv. KIB-2019</strain>
    </source>
</reference>
<gene>
    <name evidence="1" type="ORF">K7X08_032112</name>
</gene>
<evidence type="ECO:0000313" key="1">
    <source>
        <dbReference type="EMBL" id="KAJ8563660.1"/>
    </source>
</evidence>
<dbReference type="OrthoDB" id="1682956at2759"/>
<name>A0A9Q1RMR1_9SOLA</name>
<accession>A0A9Q1RMR1</accession>
<dbReference type="Proteomes" id="UP001152561">
    <property type="component" value="Unassembled WGS sequence"/>
</dbReference>
<dbReference type="EMBL" id="JAJAGQ010000005">
    <property type="protein sequence ID" value="KAJ8563660.1"/>
    <property type="molecule type" value="Genomic_DNA"/>
</dbReference>